<evidence type="ECO:0000313" key="3">
    <source>
        <dbReference type="Proteomes" id="UP000028006"/>
    </source>
</evidence>
<gene>
    <name evidence="2" type="ORF">GZ77_10080</name>
</gene>
<dbReference type="RefSeq" id="WP_034874645.1">
    <property type="nucleotide sequence ID" value="NZ_JOKG01000002.1"/>
</dbReference>
<dbReference type="InterPro" id="IPR016181">
    <property type="entry name" value="Acyl_CoA_acyltransferase"/>
</dbReference>
<dbReference type="InterPro" id="IPR000182">
    <property type="entry name" value="GNAT_dom"/>
</dbReference>
<feature type="domain" description="N-acetyltransferase" evidence="1">
    <location>
        <begin position="7"/>
        <end position="154"/>
    </location>
</feature>
<evidence type="ECO:0000313" key="2">
    <source>
        <dbReference type="EMBL" id="KEQ14654.1"/>
    </source>
</evidence>
<accession>A0A081N881</accession>
<organism evidence="2 3">
    <name type="scientific">Endozoicomonas montiporae</name>
    <dbReference type="NCBI Taxonomy" id="1027273"/>
    <lineage>
        <taxon>Bacteria</taxon>
        <taxon>Pseudomonadati</taxon>
        <taxon>Pseudomonadota</taxon>
        <taxon>Gammaproteobacteria</taxon>
        <taxon>Oceanospirillales</taxon>
        <taxon>Endozoicomonadaceae</taxon>
        <taxon>Endozoicomonas</taxon>
    </lineage>
</organism>
<dbReference type="CDD" id="cd04301">
    <property type="entry name" value="NAT_SF"/>
    <property type="match status" value="1"/>
</dbReference>
<dbReference type="eggNOG" id="COG2153">
    <property type="taxonomic scope" value="Bacteria"/>
</dbReference>
<evidence type="ECO:0000259" key="1">
    <source>
        <dbReference type="PROSITE" id="PS51186"/>
    </source>
</evidence>
<protein>
    <recommendedName>
        <fullName evidence="1">N-acetyltransferase domain-containing protein</fullName>
    </recommendedName>
</protein>
<comment type="caution">
    <text evidence="2">The sequence shown here is derived from an EMBL/GenBank/DDBJ whole genome shotgun (WGS) entry which is preliminary data.</text>
</comment>
<dbReference type="SUPFAM" id="SSF55729">
    <property type="entry name" value="Acyl-CoA N-acyltransferases (Nat)"/>
    <property type="match status" value="1"/>
</dbReference>
<dbReference type="PROSITE" id="PS51186">
    <property type="entry name" value="GNAT"/>
    <property type="match status" value="1"/>
</dbReference>
<proteinExistence type="predicted"/>
<dbReference type="Proteomes" id="UP000028006">
    <property type="component" value="Unassembled WGS sequence"/>
</dbReference>
<dbReference type="AlphaFoldDB" id="A0A081N881"/>
<reference evidence="2 3" key="1">
    <citation type="submission" date="2014-06" db="EMBL/GenBank/DDBJ databases">
        <title>Whole Genome Sequences of Three Symbiotic Endozoicomonas Bacteria.</title>
        <authorList>
            <person name="Neave M.J."/>
            <person name="Apprill A."/>
            <person name="Voolstra C.R."/>
        </authorList>
    </citation>
    <scope>NUCLEOTIDE SEQUENCE [LARGE SCALE GENOMIC DNA]</scope>
    <source>
        <strain evidence="2 3">LMG 24815</strain>
    </source>
</reference>
<sequence length="166" mass="18905">MVEWEWCHFDKLSLNQLYQILALRQSVFVVEQNCVYQDADGVDPRAYHLMGWSTDDDGHKTLAAYARVIPPRTLKPEAAISRVITHNSLRGKGLGRKLLAEAVKLTEAVYPDHDIYLSAQAHLQNYYGDYGFVASGDLYDEDGIPHIAMFRRTNRSENVLTTNFSQ</sequence>
<name>A0A081N881_9GAMM</name>
<keyword evidence="3" id="KW-1185">Reference proteome</keyword>
<dbReference type="Pfam" id="PF13673">
    <property type="entry name" value="Acetyltransf_10"/>
    <property type="match status" value="1"/>
</dbReference>
<dbReference type="EMBL" id="JOKG01000002">
    <property type="protein sequence ID" value="KEQ14654.1"/>
    <property type="molecule type" value="Genomic_DNA"/>
</dbReference>
<dbReference type="GO" id="GO:0016747">
    <property type="term" value="F:acyltransferase activity, transferring groups other than amino-acyl groups"/>
    <property type="evidence" value="ECO:0007669"/>
    <property type="project" value="InterPro"/>
</dbReference>
<dbReference type="Gene3D" id="3.40.630.30">
    <property type="match status" value="1"/>
</dbReference>